<evidence type="ECO:0000313" key="10">
    <source>
        <dbReference type="Proteomes" id="UP001224644"/>
    </source>
</evidence>
<evidence type="ECO:0000256" key="5">
    <source>
        <dbReference type="ARBA" id="ARBA00022989"/>
    </source>
</evidence>
<comment type="catalytic activity">
    <reaction evidence="7">
        <text>[(1-&gt;4)-beta-D-glucosyl](n) + UDP-alpha-D-glucose = [(1-&gt;4)-beta-D-glucosyl](n+1) + UDP + H(+)</text>
        <dbReference type="Rhea" id="RHEA:19929"/>
        <dbReference type="Rhea" id="RHEA-COMP:10033"/>
        <dbReference type="Rhea" id="RHEA-COMP:10034"/>
        <dbReference type="ChEBI" id="CHEBI:15378"/>
        <dbReference type="ChEBI" id="CHEBI:18246"/>
        <dbReference type="ChEBI" id="CHEBI:58223"/>
        <dbReference type="ChEBI" id="CHEBI:58885"/>
        <dbReference type="EC" id="2.4.1.12"/>
    </reaction>
</comment>
<keyword evidence="4 7" id="KW-0812">Transmembrane</keyword>
<evidence type="ECO:0000256" key="4">
    <source>
        <dbReference type="ARBA" id="ARBA00022692"/>
    </source>
</evidence>
<dbReference type="Gene3D" id="3.90.550.10">
    <property type="entry name" value="Spore Coat Polysaccharide Biosynthesis Protein SpsA, Chain A"/>
    <property type="match status" value="1"/>
</dbReference>
<dbReference type="InterPro" id="IPR029044">
    <property type="entry name" value="Nucleotide-diphossugar_trans"/>
</dbReference>
<proteinExistence type="predicted"/>
<feature type="transmembrane region" description="Helical" evidence="7">
    <location>
        <begin position="84"/>
        <end position="108"/>
    </location>
</feature>
<keyword evidence="3 7" id="KW-0808">Transferase</keyword>
<dbReference type="EC" id="2.4.1.12" evidence="7"/>
<dbReference type="EMBL" id="JAUFPX010000004">
    <property type="protein sequence ID" value="MDN3590412.1"/>
    <property type="molecule type" value="Genomic_DNA"/>
</dbReference>
<evidence type="ECO:0000256" key="7">
    <source>
        <dbReference type="RuleBase" id="RU365020"/>
    </source>
</evidence>
<accession>A0ABT8BE81</accession>
<keyword evidence="6 7" id="KW-0472">Membrane</keyword>
<feature type="transmembrane region" description="Helical" evidence="7">
    <location>
        <begin position="538"/>
        <end position="561"/>
    </location>
</feature>
<dbReference type="SUPFAM" id="SSF53448">
    <property type="entry name" value="Nucleotide-diphospho-sugar transferases"/>
    <property type="match status" value="1"/>
</dbReference>
<comment type="caution">
    <text evidence="9">The sequence shown here is derived from an EMBL/GenBank/DDBJ whole genome shotgun (WGS) entry which is preliminary data.</text>
</comment>
<keyword evidence="2 7" id="KW-0328">Glycosyltransferase</keyword>
<gene>
    <name evidence="9" type="primary">bcsA</name>
    <name evidence="9" type="ORF">QWZ12_07255</name>
</gene>
<dbReference type="CDD" id="cd06421">
    <property type="entry name" value="CESA_CelA_like"/>
    <property type="match status" value="1"/>
</dbReference>
<dbReference type="PRINTS" id="PR01439">
    <property type="entry name" value="CELLSNTHASEA"/>
</dbReference>
<evidence type="ECO:0000259" key="8">
    <source>
        <dbReference type="Pfam" id="PF13632"/>
    </source>
</evidence>
<feature type="transmembrane region" description="Helical" evidence="7">
    <location>
        <begin position="27"/>
        <end position="46"/>
    </location>
</feature>
<comment type="caution">
    <text evidence="7">Lacks conserved residue(s) required for the propagation of feature annotation.</text>
</comment>
<comment type="cofactor">
    <cofactor evidence="7">
        <name>Mg(2+)</name>
        <dbReference type="ChEBI" id="CHEBI:18420"/>
    </cofactor>
</comment>
<feature type="transmembrane region" description="Helical" evidence="7">
    <location>
        <begin position="55"/>
        <end position="72"/>
    </location>
</feature>
<dbReference type="Proteomes" id="UP001224644">
    <property type="component" value="Unassembled WGS sequence"/>
</dbReference>
<organism evidence="9 10">
    <name type="scientific">Methylobacterium adhaesivum</name>
    <dbReference type="NCBI Taxonomy" id="333297"/>
    <lineage>
        <taxon>Bacteria</taxon>
        <taxon>Pseudomonadati</taxon>
        <taxon>Pseudomonadota</taxon>
        <taxon>Alphaproteobacteria</taxon>
        <taxon>Hyphomicrobiales</taxon>
        <taxon>Methylobacteriaceae</taxon>
        <taxon>Methylobacterium</taxon>
    </lineage>
</organism>
<dbReference type="PANTHER" id="PTHR43867:SF2">
    <property type="entry name" value="CELLULOSE SYNTHASE CATALYTIC SUBUNIT A [UDP-FORMING]"/>
    <property type="match status" value="1"/>
</dbReference>
<dbReference type="InterPro" id="IPR003919">
    <property type="entry name" value="Cell_synth_A"/>
</dbReference>
<feature type="domain" description="Glycosyltransferase 2-like" evidence="8">
    <location>
        <begin position="228"/>
        <end position="423"/>
    </location>
</feature>
<keyword evidence="7" id="KW-0973">c-di-GMP</keyword>
<dbReference type="PANTHER" id="PTHR43867">
    <property type="entry name" value="CELLULOSE SYNTHASE CATALYTIC SUBUNIT A [UDP-FORMING]"/>
    <property type="match status" value="1"/>
</dbReference>
<feature type="transmembrane region" description="Helical" evidence="7">
    <location>
        <begin position="507"/>
        <end position="531"/>
    </location>
</feature>
<keyword evidence="5 7" id="KW-1133">Transmembrane helix</keyword>
<evidence type="ECO:0000256" key="3">
    <source>
        <dbReference type="ARBA" id="ARBA00022679"/>
    </source>
</evidence>
<dbReference type="InterPro" id="IPR050321">
    <property type="entry name" value="Glycosyltr_2/OpgH_subfam"/>
</dbReference>
<evidence type="ECO:0000313" key="9">
    <source>
        <dbReference type="EMBL" id="MDN3590412.1"/>
    </source>
</evidence>
<keyword evidence="10" id="KW-1185">Reference proteome</keyword>
<evidence type="ECO:0000256" key="6">
    <source>
        <dbReference type="ARBA" id="ARBA00023136"/>
    </source>
</evidence>
<comment type="pathway">
    <text evidence="7">Glycan metabolism; bacterial cellulose biosynthesis.</text>
</comment>
<sequence>MGLIWIAWAVSAALALGFLVQPVGTTAQLALSGMAGAGMVGLWLCCPKHGLPRTAFLALGSLVVVRYVYWRLSGTLPGLDDPVSFGLGLVLASAELYCVLILSLSLIINADPLARAPAPVPPEAELPAVDVLVPSYNEGSDILAVTLAAALNLDYPADKLTVWLLDDGGTDEKCAEADPAKAGAARARRAELQALCRDLGARYLTRARNANAKAGNLNNGLTASRAEIVLVLDADHAPFRSFLRETVGLFAGDPKLFLVQTPHVFLNPDPVERNLRTFAHMPSENEMFYAITQRGLDKWNGSFFCGSAALLRRAALEEVGGFSGITITEDCETALELHARGWTSAFVDKPLIAGLQPETFAAFIGQRARWCQGMFQILLLKNPLTKAGLQPIQRLAYLSSMAYWFFPLPRLIFMLAPLLHIFFDVKIFVSSIDEVLAFTATYVVANLMIQNYLYGRVRWPWISELYEYVQGVYLARSIVAVLISPRKPRFNVTAKGTVLETDQLSPLAWPFFAIFGALAAGCATAAWRYLYEPGVTSLMLVVGLWCLFNLVIAGVALGVVAERRLSERCPSLPVARFGRVSMGSLYFAVAVERVSSEGCTLRRFDGTPWPDDGGDRATLTLTPLPDGRVFAPFAIRACAEARGDTGRVVFAAMTPATYRALADLMYGDAAPLRAFLAGRHRHKSLLAGSLRFLAWGVTEPVRAFGQLARATSAARRAEPIADGVVESKAPAVILPPAESVRPIPVSATALTFDAVSHTVEAIPVPQKPVTVPEAPAVPEPVAGASIPPMTAEASQAVMRELLSEAPVANATGIVLDPALWKASVLALAAAEGIGADTAEVPVAQDPATVPEAKIRPAHRDPRMRGAAFRSAA</sequence>
<feature type="transmembrane region" description="Helical" evidence="7">
    <location>
        <begin position="402"/>
        <end position="423"/>
    </location>
</feature>
<evidence type="ECO:0000256" key="1">
    <source>
        <dbReference type="ARBA" id="ARBA00004141"/>
    </source>
</evidence>
<dbReference type="RefSeq" id="WP_238227621.1">
    <property type="nucleotide sequence ID" value="NZ_BPQD01000030.1"/>
</dbReference>
<evidence type="ECO:0000256" key="2">
    <source>
        <dbReference type="ARBA" id="ARBA00022676"/>
    </source>
</evidence>
<keyword evidence="7" id="KW-1003">Cell membrane</keyword>
<comment type="subcellular location">
    <subcellularLocation>
        <location evidence="7">Cell inner membrane</location>
    </subcellularLocation>
    <subcellularLocation>
        <location evidence="1">Membrane</location>
        <topology evidence="1">Multi-pass membrane protein</topology>
    </subcellularLocation>
</comment>
<reference evidence="10" key="1">
    <citation type="journal article" date="2019" name="Int. J. Syst. Evol. Microbiol.">
        <title>The Global Catalogue of Microorganisms (GCM) 10K type strain sequencing project: providing services to taxonomists for standard genome sequencing and annotation.</title>
        <authorList>
            <consortium name="The Broad Institute Genomics Platform"/>
            <consortium name="The Broad Institute Genome Sequencing Center for Infectious Disease"/>
            <person name="Wu L."/>
            <person name="Ma J."/>
        </authorList>
    </citation>
    <scope>NUCLEOTIDE SEQUENCE [LARGE SCALE GENOMIC DNA]</scope>
    <source>
        <strain evidence="10">CECT 7069</strain>
    </source>
</reference>
<protein>
    <recommendedName>
        <fullName evidence="7">Cellulose synthase catalytic subunit [UDP-forming]</fullName>
        <ecNumber evidence="7">2.4.1.12</ecNumber>
    </recommendedName>
</protein>
<comment type="function">
    <text evidence="7">Catalytic subunit of cellulose synthase. It polymerizes uridine 5'-diphosphate glucose to cellulose.</text>
</comment>
<keyword evidence="7" id="KW-0135">Cellulose biosynthesis</keyword>
<dbReference type="NCBIfam" id="TIGR03030">
    <property type="entry name" value="CelA"/>
    <property type="match status" value="1"/>
</dbReference>
<dbReference type="Pfam" id="PF13632">
    <property type="entry name" value="Glyco_trans_2_3"/>
    <property type="match status" value="1"/>
</dbReference>
<name>A0ABT8BE81_9HYPH</name>
<dbReference type="InterPro" id="IPR001173">
    <property type="entry name" value="Glyco_trans_2-like"/>
</dbReference>
<keyword evidence="7" id="KW-0997">Cell inner membrane</keyword>